<keyword evidence="2" id="KW-1185">Reference proteome</keyword>
<dbReference type="AlphaFoldDB" id="A0A835HWS3"/>
<sequence>MKKRLRKHDRDQKQNFDSLTLLACDTDALSFPLQEETSKTPVSKKGCVAFVGYMPGVGSSGKPDEANDLTYSRSVNQLMKIC</sequence>
<accession>A0A835HWS3</accession>
<proteinExistence type="predicted"/>
<comment type="caution">
    <text evidence="1">The sequence shown here is derived from an EMBL/GenBank/DDBJ whole genome shotgun (WGS) entry which is preliminary data.</text>
</comment>
<dbReference type="Proteomes" id="UP000631114">
    <property type="component" value="Unassembled WGS sequence"/>
</dbReference>
<evidence type="ECO:0000313" key="2">
    <source>
        <dbReference type="Proteomes" id="UP000631114"/>
    </source>
</evidence>
<protein>
    <submittedName>
        <fullName evidence="1">Uncharacterized protein</fullName>
    </submittedName>
</protein>
<dbReference type="EMBL" id="JADFTS010000005">
    <property type="protein sequence ID" value="KAF9606629.1"/>
    <property type="molecule type" value="Genomic_DNA"/>
</dbReference>
<name>A0A835HWS3_9MAGN</name>
<reference evidence="1 2" key="1">
    <citation type="submission" date="2020-10" db="EMBL/GenBank/DDBJ databases">
        <title>The Coptis chinensis genome and diversification of protoberbering-type alkaloids.</title>
        <authorList>
            <person name="Wang B."/>
            <person name="Shu S."/>
            <person name="Song C."/>
            <person name="Liu Y."/>
        </authorList>
    </citation>
    <scope>NUCLEOTIDE SEQUENCE [LARGE SCALE GENOMIC DNA]</scope>
    <source>
        <strain evidence="1">HL-2020</strain>
        <tissue evidence="1">Leaf</tissue>
    </source>
</reference>
<organism evidence="1 2">
    <name type="scientific">Coptis chinensis</name>
    <dbReference type="NCBI Taxonomy" id="261450"/>
    <lineage>
        <taxon>Eukaryota</taxon>
        <taxon>Viridiplantae</taxon>
        <taxon>Streptophyta</taxon>
        <taxon>Embryophyta</taxon>
        <taxon>Tracheophyta</taxon>
        <taxon>Spermatophyta</taxon>
        <taxon>Magnoliopsida</taxon>
        <taxon>Ranunculales</taxon>
        <taxon>Ranunculaceae</taxon>
        <taxon>Coptidoideae</taxon>
        <taxon>Coptis</taxon>
    </lineage>
</organism>
<evidence type="ECO:0000313" key="1">
    <source>
        <dbReference type="EMBL" id="KAF9606629.1"/>
    </source>
</evidence>
<gene>
    <name evidence="1" type="ORF">IFM89_027159</name>
</gene>